<dbReference type="PANTHER" id="PTHR34502">
    <property type="entry name" value="DUF6594 DOMAIN-CONTAINING PROTEIN-RELATED"/>
    <property type="match status" value="1"/>
</dbReference>
<keyword evidence="1" id="KW-0472">Membrane</keyword>
<keyword evidence="1" id="KW-1133">Transmembrane helix</keyword>
<dbReference type="Pfam" id="PF20237">
    <property type="entry name" value="DUF6594"/>
    <property type="match status" value="1"/>
</dbReference>
<dbReference type="InterPro" id="IPR046529">
    <property type="entry name" value="DUF6594"/>
</dbReference>
<name>A0AA40BKR3_9PEZI</name>
<keyword evidence="1" id="KW-0812">Transmembrane</keyword>
<evidence type="ECO:0000313" key="3">
    <source>
        <dbReference type="EMBL" id="KAK0736015.1"/>
    </source>
</evidence>
<proteinExistence type="predicted"/>
<accession>A0AA40BKR3</accession>
<keyword evidence="4" id="KW-1185">Reference proteome</keyword>
<gene>
    <name evidence="3" type="ORF">B0T21DRAFT_366127</name>
</gene>
<feature type="transmembrane region" description="Helical" evidence="1">
    <location>
        <begin position="199"/>
        <end position="218"/>
    </location>
</feature>
<feature type="transmembrane region" description="Helical" evidence="1">
    <location>
        <begin position="174"/>
        <end position="193"/>
    </location>
</feature>
<dbReference type="EMBL" id="JAUKTV010000006">
    <property type="protein sequence ID" value="KAK0736015.1"/>
    <property type="molecule type" value="Genomic_DNA"/>
</dbReference>
<feature type="transmembrane region" description="Helical" evidence="1">
    <location>
        <begin position="225"/>
        <end position="242"/>
    </location>
</feature>
<dbReference type="AlphaFoldDB" id="A0AA40BKR3"/>
<reference evidence="3" key="1">
    <citation type="submission" date="2023-06" db="EMBL/GenBank/DDBJ databases">
        <title>Genome-scale phylogeny and comparative genomics of the fungal order Sordariales.</title>
        <authorList>
            <consortium name="Lawrence Berkeley National Laboratory"/>
            <person name="Hensen N."/>
            <person name="Bonometti L."/>
            <person name="Westerberg I."/>
            <person name="Brannstrom I.O."/>
            <person name="Guillou S."/>
            <person name="Cros-Aarteil S."/>
            <person name="Calhoun S."/>
            <person name="Haridas S."/>
            <person name="Kuo A."/>
            <person name="Mondo S."/>
            <person name="Pangilinan J."/>
            <person name="Riley R."/>
            <person name="Labutti K."/>
            <person name="Andreopoulos B."/>
            <person name="Lipzen A."/>
            <person name="Chen C."/>
            <person name="Yanf M."/>
            <person name="Daum C."/>
            <person name="Ng V."/>
            <person name="Clum A."/>
            <person name="Steindorff A."/>
            <person name="Ohm R."/>
            <person name="Martin F."/>
            <person name="Silar P."/>
            <person name="Natvig D."/>
            <person name="Lalanne C."/>
            <person name="Gautier V."/>
            <person name="Ament-Velasquez S.L."/>
            <person name="Kruys A."/>
            <person name="Hutchinson M.I."/>
            <person name="Powell A.J."/>
            <person name="Barry K."/>
            <person name="Miller A.N."/>
            <person name="Grigoriev I.V."/>
            <person name="Debuchy R."/>
            <person name="Gladieux P."/>
            <person name="Thoren M.H."/>
            <person name="Johannesson H."/>
        </authorList>
    </citation>
    <scope>NUCLEOTIDE SEQUENCE</scope>
    <source>
        <strain evidence="3">CBS 540.89</strain>
    </source>
</reference>
<evidence type="ECO:0000313" key="4">
    <source>
        <dbReference type="Proteomes" id="UP001172159"/>
    </source>
</evidence>
<sequence length="249" mass="27273">MQTSAPPTTKNAAAIALSETMGSADNWAVFRGFHALNVRNILHLQTQLDELARKQDDPSFNMNELDEVLHKYNRALFAYGRICELQEPEMADLASIHRYSRSKLGSYPDVWAFLSRAHDDMVNGAGSGMVALYSNPDSGVLFSLAHKLVKALSPKKTGVRIWSDATTTKVTRSLLGILSVCLLLVPIVILYFVKDGFKPLIIMAVWTIAFSAAMSLLTEAKYSEILVAAATYAAVMVVFISGEGVQKEA</sequence>
<comment type="caution">
    <text evidence="3">The sequence shown here is derived from an EMBL/GenBank/DDBJ whole genome shotgun (WGS) entry which is preliminary data.</text>
</comment>
<dbReference type="PANTHER" id="PTHR34502:SF5">
    <property type="entry name" value="DUF6594 DOMAIN-CONTAINING PROTEIN"/>
    <property type="match status" value="1"/>
</dbReference>
<evidence type="ECO:0000256" key="1">
    <source>
        <dbReference type="SAM" id="Phobius"/>
    </source>
</evidence>
<dbReference type="Proteomes" id="UP001172159">
    <property type="component" value="Unassembled WGS sequence"/>
</dbReference>
<evidence type="ECO:0000259" key="2">
    <source>
        <dbReference type="Pfam" id="PF20237"/>
    </source>
</evidence>
<organism evidence="3 4">
    <name type="scientific">Apiosordaria backusii</name>
    <dbReference type="NCBI Taxonomy" id="314023"/>
    <lineage>
        <taxon>Eukaryota</taxon>
        <taxon>Fungi</taxon>
        <taxon>Dikarya</taxon>
        <taxon>Ascomycota</taxon>
        <taxon>Pezizomycotina</taxon>
        <taxon>Sordariomycetes</taxon>
        <taxon>Sordariomycetidae</taxon>
        <taxon>Sordariales</taxon>
        <taxon>Lasiosphaeriaceae</taxon>
        <taxon>Apiosordaria</taxon>
    </lineage>
</organism>
<feature type="domain" description="DUF6594" evidence="2">
    <location>
        <begin position="17"/>
        <end position="237"/>
    </location>
</feature>
<protein>
    <recommendedName>
        <fullName evidence="2">DUF6594 domain-containing protein</fullName>
    </recommendedName>
</protein>